<dbReference type="AlphaFoldDB" id="A0A4C2AB29"/>
<dbReference type="EMBL" id="BGZK01002808">
    <property type="protein sequence ID" value="GBP96593.1"/>
    <property type="molecule type" value="Genomic_DNA"/>
</dbReference>
<proteinExistence type="predicted"/>
<dbReference type="OrthoDB" id="10050074at2759"/>
<dbReference type="Proteomes" id="UP000299102">
    <property type="component" value="Unassembled WGS sequence"/>
</dbReference>
<evidence type="ECO:0000313" key="1">
    <source>
        <dbReference type="EMBL" id="GBP96593.1"/>
    </source>
</evidence>
<keyword evidence="2" id="KW-1185">Reference proteome</keyword>
<protein>
    <submittedName>
        <fullName evidence="1">Uncharacterized protein</fullName>
    </submittedName>
</protein>
<name>A0A4C2AB29_EUMVA</name>
<evidence type="ECO:0000313" key="2">
    <source>
        <dbReference type="Proteomes" id="UP000299102"/>
    </source>
</evidence>
<organism evidence="1 2">
    <name type="scientific">Eumeta variegata</name>
    <name type="common">Bagworm moth</name>
    <name type="synonym">Eumeta japonica</name>
    <dbReference type="NCBI Taxonomy" id="151549"/>
    <lineage>
        <taxon>Eukaryota</taxon>
        <taxon>Metazoa</taxon>
        <taxon>Ecdysozoa</taxon>
        <taxon>Arthropoda</taxon>
        <taxon>Hexapoda</taxon>
        <taxon>Insecta</taxon>
        <taxon>Pterygota</taxon>
        <taxon>Neoptera</taxon>
        <taxon>Endopterygota</taxon>
        <taxon>Lepidoptera</taxon>
        <taxon>Glossata</taxon>
        <taxon>Ditrysia</taxon>
        <taxon>Tineoidea</taxon>
        <taxon>Psychidae</taxon>
        <taxon>Oiketicinae</taxon>
        <taxon>Eumeta</taxon>
    </lineage>
</organism>
<accession>A0A4C2AB29</accession>
<comment type="caution">
    <text evidence="1">The sequence shown here is derived from an EMBL/GenBank/DDBJ whole genome shotgun (WGS) entry which is preliminary data.</text>
</comment>
<reference evidence="1 2" key="1">
    <citation type="journal article" date="2019" name="Commun. Biol.">
        <title>The bagworm genome reveals a unique fibroin gene that provides high tensile strength.</title>
        <authorList>
            <person name="Kono N."/>
            <person name="Nakamura H."/>
            <person name="Ohtoshi R."/>
            <person name="Tomita M."/>
            <person name="Numata K."/>
            <person name="Arakawa K."/>
        </authorList>
    </citation>
    <scope>NUCLEOTIDE SEQUENCE [LARGE SCALE GENOMIC DNA]</scope>
</reference>
<sequence length="367" mass="40760">MGPPDGERPNPTIKITCWKRESTALEKIDTPSLNSIPDDISTTNEIDSAIGALTRYVRTVVGRCEREVPTSSDSRKFPPDILGLIRAKNAAISRVSAYPTPEYRFRVRALQREVEARKVTKALKTEGYIPIPPLKRPDNSVALDDAEIAECLADSVEVQCSHAFPPHDIAHFNLTKEEVLLKTSLEPKDYLPPVSNSEVQTLAKTLNTRKAPGLNDISNKAIKCFSLPLLGLLVATFSACLKIAISFLPGRRRRAGVSQGSSLSPLLYSSYTNEIPRPSSGVQLSLVADGIALYYRNRYRKSTFLYLQRAIDELGSNPNALLRAAVDYEPPHSSHFIRGLRMYSMIHLTLLQRQLKVSMKLTICITD</sequence>
<gene>
    <name evidence="1" type="ORF">EVAR_62993_1</name>
</gene>